<feature type="domain" description="Minor fimbrium subunit Mfa1 C-terminal" evidence="1">
    <location>
        <begin position="463"/>
        <end position="546"/>
    </location>
</feature>
<accession>A0AAP3FCK7</accession>
<dbReference type="AlphaFoldDB" id="A0AAP3FCK7"/>
<name>A0AAP3FCK7_9BACT</name>
<dbReference type="RefSeq" id="WP_264966591.1">
    <property type="nucleotide sequence ID" value="NZ_JAPDVK010000003.1"/>
</dbReference>
<dbReference type="InterPro" id="IPR047786">
    <property type="entry name" value="Mfa1_fim"/>
</dbReference>
<organism evidence="2 3">
    <name type="scientific">Segatella copri</name>
    <dbReference type="NCBI Taxonomy" id="165179"/>
    <lineage>
        <taxon>Bacteria</taxon>
        <taxon>Pseudomonadati</taxon>
        <taxon>Bacteroidota</taxon>
        <taxon>Bacteroidia</taxon>
        <taxon>Bacteroidales</taxon>
        <taxon>Prevotellaceae</taxon>
        <taxon>Segatella</taxon>
    </lineage>
</organism>
<gene>
    <name evidence="2" type="ORF">ONT16_12420</name>
</gene>
<dbReference type="GO" id="GO:0009418">
    <property type="term" value="C:pilus shaft"/>
    <property type="evidence" value="ECO:0007669"/>
    <property type="project" value="InterPro"/>
</dbReference>
<sequence length="557" mass="60567">MRIKSLFLSMLVGMAFVGCSSEKELNGGGTDPVKGGTGYVAVNIVQPKTVGTRATGDFENGDAAENNASEGLFFIFDASGKVHNVNGKLSQRIKLAGSGTTQSPAVERIYSAILLIDGVTTNPTDGAKQIVCILNAPEGLETGVTKLSDLQAKVEDYCTGKTEDGKFVMSNSVYYDGDNPIVATPVEASKVKNSASAALTDPVDIYVERVVAKVRAKEKSSGITNNVVKITVDGVEHSYTIHIDGIALSNRSDKAYLLKSLTGYSNDKWTWNDKTNFRSFWEVMPGKKDGTDQVTVQKVSWNDIQENKDGHYNAEATPGSYCFTQYILPNTFEKTGDNTSIMVAAHLTETVDGTIKKADLVWIRGGYTTDNGALKVIASAVQTKFAYYKKTGESSYKELESSDFEWEGETGVGYSCYAQLKTKFGTDNKIYKFTGETPAEVTDGVSEVNTYLSTKANSLYARKYTDGKSYYFVEIEHVAAGSGETATPAINGIVRNHIYDLTLNSIAGPGIPVFNPDDKNIPQEPEDENLYFLGARVNVLDWRIVSQGVEFDNGIKK</sequence>
<dbReference type="Pfam" id="PF15495">
    <property type="entry name" value="Fimbrillin_C"/>
    <property type="match status" value="1"/>
</dbReference>
<evidence type="ECO:0000313" key="3">
    <source>
        <dbReference type="Proteomes" id="UP001209344"/>
    </source>
</evidence>
<reference evidence="2" key="1">
    <citation type="submission" date="2022-11" db="EMBL/GenBank/DDBJ databases">
        <title>Genomic repertoires linked with pathogenic potency of arthritogenic Prevotella copri isolated from the gut of rheumatoid arthritis patients.</title>
        <authorList>
            <person name="Nii T."/>
            <person name="Maeda Y."/>
            <person name="Motooka D."/>
            <person name="Naito M."/>
            <person name="Matsumoto Y."/>
            <person name="Ogawa T."/>
            <person name="Oguro-Igashira E."/>
            <person name="Kishikawa T."/>
            <person name="Yamashita M."/>
            <person name="Koizumi S."/>
            <person name="Kurakawa T."/>
            <person name="Okumura R."/>
            <person name="Kayama H."/>
            <person name="Murakami M."/>
            <person name="Sakaguchi T."/>
            <person name="Das B."/>
            <person name="Nakamura S."/>
            <person name="Okada Y."/>
            <person name="Kumanogoh A."/>
            <person name="Takeda K."/>
        </authorList>
    </citation>
    <scope>NUCLEOTIDE SEQUENCE</scope>
    <source>
        <strain evidence="2">F3-75</strain>
    </source>
</reference>
<dbReference type="PROSITE" id="PS51257">
    <property type="entry name" value="PROKAR_LIPOPROTEIN"/>
    <property type="match status" value="1"/>
</dbReference>
<protein>
    <submittedName>
        <fullName evidence="2">Mfa1 family fimbria major subunit</fullName>
    </submittedName>
</protein>
<evidence type="ECO:0000259" key="1">
    <source>
        <dbReference type="Pfam" id="PF15495"/>
    </source>
</evidence>
<dbReference type="InterPro" id="IPR029140">
    <property type="entry name" value="Mfa1_C"/>
</dbReference>
<proteinExistence type="predicted"/>
<dbReference type="NCBIfam" id="NF038041">
    <property type="entry name" value="fim_Mfa1_fam"/>
    <property type="match status" value="1"/>
</dbReference>
<comment type="caution">
    <text evidence="2">The sequence shown here is derived from an EMBL/GenBank/DDBJ whole genome shotgun (WGS) entry which is preliminary data.</text>
</comment>
<dbReference type="Proteomes" id="UP001209344">
    <property type="component" value="Unassembled WGS sequence"/>
</dbReference>
<dbReference type="Gene3D" id="2.60.40.2580">
    <property type="match status" value="1"/>
</dbReference>
<evidence type="ECO:0000313" key="2">
    <source>
        <dbReference type="EMBL" id="MCW4129036.1"/>
    </source>
</evidence>
<dbReference type="EMBL" id="JAPDVK010000003">
    <property type="protein sequence ID" value="MCW4129036.1"/>
    <property type="molecule type" value="Genomic_DNA"/>
</dbReference>
<dbReference type="Gene3D" id="2.60.40.3690">
    <property type="match status" value="1"/>
</dbReference>